<keyword evidence="1 6" id="KW-0963">Cytoplasm</keyword>
<comment type="function">
    <text evidence="6">A key translational regulator that binds mRNA to regulate translation initiation and/or mRNA stability. Mediates global changes in gene expression, shifting from rapid growth to stress survival by linking envelope stress, the stringent response and the catabolite repression systems. Usually binds in the 5'-UTR; binding at or near the Shine-Dalgarno sequence prevents ribosome-binding, repressing translation, binding elsewhere in the 5'-UTR can activate translation and/or stabilize the mRNA. Its function is antagonized by small RNA(s).</text>
</comment>
<dbReference type="Proteomes" id="UP000245056">
    <property type="component" value="Unassembled WGS sequence"/>
</dbReference>
<dbReference type="EMBL" id="PEGA01000007">
    <property type="protein sequence ID" value="RLU11872.1"/>
    <property type="molecule type" value="Genomic_DNA"/>
</dbReference>
<evidence type="ECO:0000313" key="13">
    <source>
        <dbReference type="Proteomes" id="UP000282140"/>
    </source>
</evidence>
<gene>
    <name evidence="6 7" type="primary">csrA</name>
    <name evidence="7" type="ORF">C9I49_02620</name>
    <name evidence="9" type="ORF">CS076_09570</name>
    <name evidence="8" type="ORF">CS078_15630</name>
    <name evidence="10" type="ORF">SAMN05216222_4470</name>
</gene>
<dbReference type="FunFam" id="2.60.40.4380:FF:000002">
    <property type="entry name" value="Translational regulator CsrA"/>
    <property type="match status" value="1"/>
</dbReference>
<comment type="subcellular location">
    <subcellularLocation>
        <location evidence="6">Cytoplasm</location>
    </subcellularLocation>
</comment>
<accession>A0A1H2AHK4</accession>
<protein>
    <recommendedName>
        <fullName evidence="6">Translational regulator CsrA</fullName>
    </recommendedName>
    <alternativeName>
        <fullName evidence="6">Carbon storage regulator</fullName>
    </alternativeName>
</protein>
<comment type="similarity">
    <text evidence="6">Belongs to the CsrA/RsmA family.</text>
</comment>
<dbReference type="Proteomes" id="UP000198481">
    <property type="component" value="Chromosome I"/>
</dbReference>
<dbReference type="Proteomes" id="UP000282672">
    <property type="component" value="Unassembled WGS sequence"/>
</dbReference>
<reference evidence="13 14" key="2">
    <citation type="journal article" date="2018" name="Front. Microbiol.">
        <title>Discovery of Phloeophagus Beetles as a Source of Pseudomonas Strains That Produce Potentially New Bioactive Substances and Description of Pseudomonas bohemica sp. nov.</title>
        <authorList>
            <person name="Saati-Santamaria Z."/>
            <person name="Lopez-Mondejar R."/>
            <person name="Jimenez-Gomez A."/>
            <person name="Diez-Mendez A."/>
            <person name="Vetrovsky T."/>
            <person name="Igual J.M."/>
            <person name="Velazquez E."/>
            <person name="Kolarik M."/>
            <person name="Rivas R."/>
            <person name="Garcia-Fraile P."/>
        </authorList>
    </citation>
    <scope>NUCLEOTIDE SEQUENCE [LARGE SCALE GENOMIC DNA]</scope>
    <source>
        <strain evidence="9 14">A2-NA12</strain>
        <strain evidence="8 13">A2-NA13</strain>
    </source>
</reference>
<evidence type="ECO:0000313" key="7">
    <source>
        <dbReference type="EMBL" id="PWE47410.1"/>
    </source>
</evidence>
<sequence>MLVLSRVVGELISIGDDISVRILAVNGGHVRFGIEAPQNVNVHRAEVYERIQAKLAKNKAR</sequence>
<dbReference type="GO" id="GO:0045947">
    <property type="term" value="P:negative regulation of translational initiation"/>
    <property type="evidence" value="ECO:0007669"/>
    <property type="project" value="UniProtKB-UniRule"/>
</dbReference>
<dbReference type="SUPFAM" id="SSF117130">
    <property type="entry name" value="CsrA-like"/>
    <property type="match status" value="1"/>
</dbReference>
<dbReference type="InterPro" id="IPR036107">
    <property type="entry name" value="CsrA_sf"/>
</dbReference>
<evidence type="ECO:0000313" key="8">
    <source>
        <dbReference type="EMBL" id="RLU08328.1"/>
    </source>
</evidence>
<dbReference type="OrthoDB" id="9809061at2"/>
<keyword evidence="5 6" id="KW-0010">Activator</keyword>
<evidence type="ECO:0000313" key="11">
    <source>
        <dbReference type="Proteomes" id="UP000198481"/>
    </source>
</evidence>
<evidence type="ECO:0000256" key="4">
    <source>
        <dbReference type="ARBA" id="ARBA00022884"/>
    </source>
</evidence>
<dbReference type="HAMAP" id="MF_00167">
    <property type="entry name" value="CsrA"/>
    <property type="match status" value="1"/>
</dbReference>
<dbReference type="NCBIfam" id="NF002469">
    <property type="entry name" value="PRK01712.1"/>
    <property type="match status" value="1"/>
</dbReference>
<evidence type="ECO:0000256" key="1">
    <source>
        <dbReference type="ARBA" id="ARBA00022490"/>
    </source>
</evidence>
<evidence type="ECO:0000256" key="2">
    <source>
        <dbReference type="ARBA" id="ARBA00022491"/>
    </source>
</evidence>
<dbReference type="RefSeq" id="WP_092279354.1">
    <property type="nucleotide sequence ID" value="NZ_JBJGXP010000004.1"/>
</dbReference>
<evidence type="ECO:0000256" key="5">
    <source>
        <dbReference type="ARBA" id="ARBA00023159"/>
    </source>
</evidence>
<keyword evidence="2 6" id="KW-0678">Repressor</keyword>
<dbReference type="InterPro" id="IPR003751">
    <property type="entry name" value="CsrA"/>
</dbReference>
<dbReference type="GO" id="GO:0006109">
    <property type="term" value="P:regulation of carbohydrate metabolic process"/>
    <property type="evidence" value="ECO:0007669"/>
    <property type="project" value="UniProtKB-UniRule"/>
</dbReference>
<dbReference type="GO" id="GO:0045948">
    <property type="term" value="P:positive regulation of translational initiation"/>
    <property type="evidence" value="ECO:0007669"/>
    <property type="project" value="UniProtKB-UniRule"/>
</dbReference>
<dbReference type="PANTHER" id="PTHR34984:SF1">
    <property type="entry name" value="CARBON STORAGE REGULATOR"/>
    <property type="match status" value="1"/>
</dbReference>
<evidence type="ECO:0000256" key="6">
    <source>
        <dbReference type="HAMAP-Rule" id="MF_00167"/>
    </source>
</evidence>
<dbReference type="STRING" id="1148509.SAMN05216222_4470"/>
<dbReference type="EMBL" id="QFAW01000003">
    <property type="protein sequence ID" value="PWE47410.1"/>
    <property type="molecule type" value="Genomic_DNA"/>
</dbReference>
<reference evidence="10 11" key="1">
    <citation type="submission" date="2016-10" db="EMBL/GenBank/DDBJ databases">
        <authorList>
            <person name="de Groot N.N."/>
        </authorList>
    </citation>
    <scope>NUCLEOTIDE SEQUENCE [LARGE SCALE GENOMIC DNA]</scope>
    <source>
        <strain evidence="10 11">LMG 26867</strain>
    </source>
</reference>
<name>A0A1H2AHK4_9PSED</name>
<evidence type="ECO:0000313" key="9">
    <source>
        <dbReference type="EMBL" id="RLU11872.1"/>
    </source>
</evidence>
<proteinExistence type="inferred from homology"/>
<keyword evidence="13" id="KW-1185">Reference proteome</keyword>
<keyword evidence="3 6" id="KW-0810">Translation regulation</keyword>
<evidence type="ECO:0000313" key="14">
    <source>
        <dbReference type="Proteomes" id="UP000282672"/>
    </source>
</evidence>
<dbReference type="GO" id="GO:0048027">
    <property type="term" value="F:mRNA 5'-UTR binding"/>
    <property type="evidence" value="ECO:0007669"/>
    <property type="project" value="UniProtKB-UniRule"/>
</dbReference>
<dbReference type="EMBL" id="PEGB01000007">
    <property type="protein sequence ID" value="RLU08328.1"/>
    <property type="molecule type" value="Genomic_DNA"/>
</dbReference>
<evidence type="ECO:0000256" key="3">
    <source>
        <dbReference type="ARBA" id="ARBA00022845"/>
    </source>
</evidence>
<dbReference type="PANTHER" id="PTHR34984">
    <property type="entry name" value="CARBON STORAGE REGULATOR"/>
    <property type="match status" value="1"/>
</dbReference>
<dbReference type="Pfam" id="PF02599">
    <property type="entry name" value="CsrA"/>
    <property type="match status" value="1"/>
</dbReference>
<dbReference type="Gene3D" id="2.60.40.4380">
    <property type="entry name" value="Translational regulator CsrA"/>
    <property type="match status" value="1"/>
</dbReference>
<dbReference type="Proteomes" id="UP000282140">
    <property type="component" value="Unassembled WGS sequence"/>
</dbReference>
<dbReference type="NCBIfam" id="TIGR00202">
    <property type="entry name" value="csrA"/>
    <property type="match status" value="1"/>
</dbReference>
<evidence type="ECO:0000313" key="10">
    <source>
        <dbReference type="EMBL" id="SDT45404.1"/>
    </source>
</evidence>
<dbReference type="GO" id="GO:0005829">
    <property type="term" value="C:cytosol"/>
    <property type="evidence" value="ECO:0007669"/>
    <property type="project" value="TreeGrafter"/>
</dbReference>
<dbReference type="EMBL" id="LT629762">
    <property type="protein sequence ID" value="SDT45404.1"/>
    <property type="molecule type" value="Genomic_DNA"/>
</dbReference>
<reference evidence="7 12" key="3">
    <citation type="submission" date="2018-05" db="EMBL/GenBank/DDBJ databases">
        <title>Genome sequences of two Antarctic strains of Pseudomonas prosekii: insights into adaptation to extreme conditions.</title>
        <authorList>
            <person name="Snopkova K."/>
            <person name="Dufkova K."/>
            <person name="Cejkova D."/>
            <person name="Sedlacek I."/>
            <person name="Smajs D."/>
        </authorList>
    </citation>
    <scope>NUCLEOTIDE SEQUENCE [LARGE SCALE GENOMIC DNA]</scope>
    <source>
        <strain evidence="7 12">P2673</strain>
    </source>
</reference>
<dbReference type="AlphaFoldDB" id="A0A1H2AHK4"/>
<dbReference type="GO" id="GO:0006402">
    <property type="term" value="P:mRNA catabolic process"/>
    <property type="evidence" value="ECO:0007669"/>
    <property type="project" value="InterPro"/>
</dbReference>
<evidence type="ECO:0000313" key="12">
    <source>
        <dbReference type="Proteomes" id="UP000245056"/>
    </source>
</evidence>
<comment type="subunit">
    <text evidence="6">Homodimer; the beta-strands of each monomer intercalate to form a hydrophobic core, while the alpha-helices form wings that extend away from the core.</text>
</comment>
<keyword evidence="4 6" id="KW-0694">RNA-binding</keyword>
<organism evidence="10 11">
    <name type="scientific">Pseudomonas prosekii</name>
    <dbReference type="NCBI Taxonomy" id="1148509"/>
    <lineage>
        <taxon>Bacteria</taxon>
        <taxon>Pseudomonadati</taxon>
        <taxon>Pseudomonadota</taxon>
        <taxon>Gammaproteobacteria</taxon>
        <taxon>Pseudomonadales</taxon>
        <taxon>Pseudomonadaceae</taxon>
        <taxon>Pseudomonas</taxon>
    </lineage>
</organism>